<dbReference type="Pfam" id="PF14492">
    <property type="entry name" value="EFG_III"/>
    <property type="match status" value="1"/>
</dbReference>
<dbReference type="GO" id="GO:0032543">
    <property type="term" value="P:mitochondrial translation"/>
    <property type="evidence" value="ECO:0007669"/>
    <property type="project" value="UniProtKB-UniRule"/>
</dbReference>
<keyword evidence="4 5" id="KW-0342">GTP-binding</keyword>
<organism evidence="7 8">
    <name type="scientific">Babjeviella inositovora NRRL Y-12698</name>
    <dbReference type="NCBI Taxonomy" id="984486"/>
    <lineage>
        <taxon>Eukaryota</taxon>
        <taxon>Fungi</taxon>
        <taxon>Dikarya</taxon>
        <taxon>Ascomycota</taxon>
        <taxon>Saccharomycotina</taxon>
        <taxon>Pichiomycetes</taxon>
        <taxon>Serinales incertae sedis</taxon>
        <taxon>Babjeviella</taxon>
    </lineage>
</organism>
<dbReference type="PANTHER" id="PTHR43261:SF1">
    <property type="entry name" value="RIBOSOME-RELEASING FACTOR 2, MITOCHONDRIAL"/>
    <property type="match status" value="1"/>
</dbReference>
<dbReference type="FunFam" id="3.40.50.300:FF:000514">
    <property type="entry name" value="Ribosome-releasing factor 2, mitochondrial"/>
    <property type="match status" value="1"/>
</dbReference>
<dbReference type="Gene3D" id="2.40.30.10">
    <property type="entry name" value="Translation factors"/>
    <property type="match status" value="1"/>
</dbReference>
<dbReference type="RefSeq" id="XP_018983997.1">
    <property type="nucleotide sequence ID" value="XM_019129317.1"/>
</dbReference>
<keyword evidence="3 5" id="KW-0496">Mitochondrion</keyword>
<dbReference type="GO" id="GO:0051881">
    <property type="term" value="P:regulation of mitochondrial membrane potential"/>
    <property type="evidence" value="ECO:0007669"/>
    <property type="project" value="EnsemblFungi"/>
</dbReference>
<dbReference type="InterPro" id="IPR031157">
    <property type="entry name" value="G_TR_CS"/>
</dbReference>
<dbReference type="InterPro" id="IPR053905">
    <property type="entry name" value="EF-G-like_DII"/>
</dbReference>
<dbReference type="InterPro" id="IPR027417">
    <property type="entry name" value="P-loop_NTPase"/>
</dbReference>
<dbReference type="SUPFAM" id="SSF54980">
    <property type="entry name" value="EF-G C-terminal domain-like"/>
    <property type="match status" value="2"/>
</dbReference>
<dbReference type="PROSITE" id="PS51722">
    <property type="entry name" value="G_TR_2"/>
    <property type="match status" value="1"/>
</dbReference>
<feature type="binding site" evidence="5">
    <location>
        <begin position="59"/>
        <end position="66"/>
    </location>
    <ligand>
        <name>GTP</name>
        <dbReference type="ChEBI" id="CHEBI:37565"/>
    </ligand>
</feature>
<dbReference type="PRINTS" id="PR00315">
    <property type="entry name" value="ELONGATNFCT"/>
</dbReference>
<feature type="binding site" evidence="5">
    <location>
        <begin position="123"/>
        <end position="127"/>
    </location>
    <ligand>
        <name>GTP</name>
        <dbReference type="ChEBI" id="CHEBI:37565"/>
    </ligand>
</feature>
<dbReference type="AlphaFoldDB" id="A0A1E3QLT7"/>
<feature type="domain" description="Tr-type G" evidence="6">
    <location>
        <begin position="50"/>
        <end position="341"/>
    </location>
</feature>
<comment type="subcellular location">
    <subcellularLocation>
        <location evidence="5">Mitochondrion</location>
    </subcellularLocation>
</comment>
<dbReference type="Pfam" id="PF00679">
    <property type="entry name" value="EFG_C"/>
    <property type="match status" value="1"/>
</dbReference>
<keyword evidence="2 5" id="KW-0648">Protein biosynthesis</keyword>
<gene>
    <name evidence="5" type="primary">MEF2</name>
    <name evidence="7" type="ORF">BABINDRAFT_162373</name>
</gene>
<dbReference type="SMART" id="SM00838">
    <property type="entry name" value="EFG_C"/>
    <property type="match status" value="1"/>
</dbReference>
<comment type="similarity">
    <text evidence="5">Belongs to the TRAFAC class translation factor GTPase superfamily. Classic translation factor GTPase family. EF-G/EF-2 subfamily.</text>
</comment>
<dbReference type="Gene3D" id="3.40.50.300">
    <property type="entry name" value="P-loop containing nucleotide triphosphate hydrolases"/>
    <property type="match status" value="1"/>
</dbReference>
<dbReference type="InterPro" id="IPR009022">
    <property type="entry name" value="EFG_III"/>
</dbReference>
<dbReference type="NCBIfam" id="TIGR00231">
    <property type="entry name" value="small_GTP"/>
    <property type="match status" value="1"/>
</dbReference>
<dbReference type="GO" id="GO:0003924">
    <property type="term" value="F:GTPase activity"/>
    <property type="evidence" value="ECO:0007669"/>
    <property type="project" value="UniProtKB-UniRule"/>
</dbReference>
<dbReference type="GO" id="GO:0005759">
    <property type="term" value="C:mitochondrial matrix"/>
    <property type="evidence" value="ECO:0007669"/>
    <property type="project" value="UniProtKB-ARBA"/>
</dbReference>
<evidence type="ECO:0000259" key="6">
    <source>
        <dbReference type="PROSITE" id="PS51722"/>
    </source>
</evidence>
<dbReference type="InterPro" id="IPR035649">
    <property type="entry name" value="EFG_V"/>
</dbReference>
<dbReference type="SUPFAM" id="SSF50447">
    <property type="entry name" value="Translation proteins"/>
    <property type="match status" value="1"/>
</dbReference>
<proteinExistence type="inferred from homology"/>
<dbReference type="CDD" id="cd16262">
    <property type="entry name" value="EFG_III"/>
    <property type="match status" value="1"/>
</dbReference>
<dbReference type="Gene3D" id="3.30.70.870">
    <property type="entry name" value="Elongation Factor G (Translational Gtpase), domain 3"/>
    <property type="match status" value="1"/>
</dbReference>
<keyword evidence="8" id="KW-1185">Reference proteome</keyword>
<dbReference type="PANTHER" id="PTHR43261">
    <property type="entry name" value="TRANSLATION ELONGATION FACTOR G-RELATED"/>
    <property type="match status" value="1"/>
</dbReference>
<evidence type="ECO:0000256" key="2">
    <source>
        <dbReference type="ARBA" id="ARBA00022917"/>
    </source>
</evidence>
<dbReference type="OrthoDB" id="198619at2759"/>
<dbReference type="InterPro" id="IPR035647">
    <property type="entry name" value="EFG_III/V"/>
</dbReference>
<dbReference type="GeneID" id="30147170"/>
<dbReference type="Gene3D" id="3.30.70.240">
    <property type="match status" value="1"/>
</dbReference>
<dbReference type="CDD" id="cd03713">
    <property type="entry name" value="EFG_mtEFG_C"/>
    <property type="match status" value="1"/>
</dbReference>
<dbReference type="EMBL" id="KV454434">
    <property type="protein sequence ID" value="ODQ78669.1"/>
    <property type="molecule type" value="Genomic_DNA"/>
</dbReference>
<feature type="binding site" evidence="5">
    <location>
        <begin position="177"/>
        <end position="180"/>
    </location>
    <ligand>
        <name>GTP</name>
        <dbReference type="ChEBI" id="CHEBI:37565"/>
    </ligand>
</feature>
<evidence type="ECO:0000256" key="5">
    <source>
        <dbReference type="HAMAP-Rule" id="MF_03059"/>
    </source>
</evidence>
<dbReference type="STRING" id="984486.A0A1E3QLT7"/>
<evidence type="ECO:0000256" key="3">
    <source>
        <dbReference type="ARBA" id="ARBA00023128"/>
    </source>
</evidence>
<dbReference type="Pfam" id="PF22042">
    <property type="entry name" value="EF-G_D2"/>
    <property type="match status" value="1"/>
</dbReference>
<dbReference type="Pfam" id="PF00009">
    <property type="entry name" value="GTP_EFTU"/>
    <property type="match status" value="1"/>
</dbReference>
<sequence>MSLILTKQLGRFRVHALRLASFTAPDCSRFGVATLRLSRYASDINDLPVHSTRNIGIIAHIDAGKTTTTERMLFYSGTTKHIGNVDQGDTVTDYLPAERDRGITIQSAAITIPWNGKKINIIDTPGHADFTFEVTRSLHVLDGAVTVLDAVAGVEAQTEKVWRQAAALNIPSVVFVNKMDRDGAGFSRTVKEVVSKLQTRVVLLTIPYFRKDASNDFKFCGVVDVLEKKLLVWDGSDDGTKVDVTELVADPADPEMAALYEECAKCREAAIETLGNYDEDLIDVFFETENYMAVPALAIRTSLKKATLARYATPVLCGASFRNIGVQPLLDAVVEYLPSPLQGKLPHVARGETMGKTKKAKRVQTTVPVAFDAKTGAMTINDNAKLSLSLAFKVITHPVRGILVFVRVYSGKLISGSKIINTRTGQSLKIGKLLLMHADQPREIGQLVAGNIGVITGTAGEVVTGDTIVAHAVTRDGVTKLPKAEQEFKLNAIDIPPPVYSSAIEPLTSGDRRRMEECLDIIVREDPSLHVSVDENTGSTLISGMGELHLEIVRDKLIKDMKARVEMGAVVVTYKETITTVTETTTKELPCDGSTASVSISLTVEGFEGESVDSVFAEDANAVLLELDNNIVIVSPEGAPQKVQEALAGNIEWCYQVQHSAIMSGIVSGVTAALQISGPIVKLPLHSVVVRVSEWNLPVEATNLKALLTCTRLAVVEAIGKLHRDQCTLLEPIMDVKVHVNDSDVGSIVQDLTAARNAVIESIDSDSENNLERMAWANDEASGTYVPYDPTMAVMKGNDIHGRQIVTAEAPLKEMLGYLSKLRSLTAGRGALAMDYKGMRRATRDRVESILSQ</sequence>
<reference evidence="8" key="1">
    <citation type="submission" date="2016-05" db="EMBL/GenBank/DDBJ databases">
        <title>Comparative genomics of biotechnologically important yeasts.</title>
        <authorList>
            <consortium name="DOE Joint Genome Institute"/>
            <person name="Riley R."/>
            <person name="Haridas S."/>
            <person name="Wolfe K.H."/>
            <person name="Lopes M.R."/>
            <person name="Hittinger C.T."/>
            <person name="Goker M."/>
            <person name="Salamov A."/>
            <person name="Wisecaver J."/>
            <person name="Long T.M."/>
            <person name="Aerts A.L."/>
            <person name="Barry K."/>
            <person name="Choi C."/>
            <person name="Clum A."/>
            <person name="Coughlan A.Y."/>
            <person name="Deshpande S."/>
            <person name="Douglass A.P."/>
            <person name="Hanson S.J."/>
            <person name="Klenk H.-P."/>
            <person name="Labutti K."/>
            <person name="Lapidus A."/>
            <person name="Lindquist E."/>
            <person name="Lipzen A."/>
            <person name="Meier-Kolthoff J.P."/>
            <person name="Ohm R.A."/>
            <person name="Otillar R.P."/>
            <person name="Pangilinan J."/>
            <person name="Peng Y."/>
            <person name="Rokas A."/>
            <person name="Rosa C.A."/>
            <person name="Scheuner C."/>
            <person name="Sibirny A.A."/>
            <person name="Slot J.C."/>
            <person name="Stielow J.B."/>
            <person name="Sun H."/>
            <person name="Kurtzman C.P."/>
            <person name="Blackwell M."/>
            <person name="Grigoriev I.V."/>
            <person name="Jeffries T.W."/>
        </authorList>
    </citation>
    <scope>NUCLEOTIDE SEQUENCE [LARGE SCALE GENOMIC DNA]</scope>
    <source>
        <strain evidence="8">NRRL Y-12698</strain>
    </source>
</reference>
<dbReference type="InterPro" id="IPR030851">
    <property type="entry name" value="EFG2"/>
</dbReference>
<evidence type="ECO:0000313" key="8">
    <source>
        <dbReference type="Proteomes" id="UP000094336"/>
    </source>
</evidence>
<dbReference type="InterPro" id="IPR041095">
    <property type="entry name" value="EFG_II"/>
</dbReference>
<dbReference type="CDD" id="cd01886">
    <property type="entry name" value="EF-G"/>
    <property type="match status" value="1"/>
</dbReference>
<keyword evidence="1 5" id="KW-0547">Nucleotide-binding</keyword>
<dbReference type="GO" id="GO:0032790">
    <property type="term" value="P:ribosome disassembly"/>
    <property type="evidence" value="ECO:0007669"/>
    <property type="project" value="UniProtKB-UniRule"/>
</dbReference>
<protein>
    <recommendedName>
        <fullName evidence="5">Ribosome-releasing factor 2, mitochondrial</fullName>
        <shortName evidence="5">RRF2mt</shortName>
    </recommendedName>
    <alternativeName>
        <fullName evidence="5">Elongation factor G 2, mitochondrial</fullName>
        <shortName evidence="5">EF-G2mt</shortName>
        <shortName evidence="5">mEF-G 2</shortName>
    </alternativeName>
</protein>
<dbReference type="SUPFAM" id="SSF52540">
    <property type="entry name" value="P-loop containing nucleoside triphosphate hydrolases"/>
    <property type="match status" value="1"/>
</dbReference>
<dbReference type="Proteomes" id="UP000094336">
    <property type="component" value="Unassembled WGS sequence"/>
</dbReference>
<dbReference type="InterPro" id="IPR005225">
    <property type="entry name" value="Small_GTP-bd"/>
</dbReference>
<dbReference type="InterPro" id="IPR009000">
    <property type="entry name" value="Transl_B-barrel_sf"/>
</dbReference>
<dbReference type="PROSITE" id="PS00301">
    <property type="entry name" value="G_TR_1"/>
    <property type="match status" value="1"/>
</dbReference>
<evidence type="ECO:0000256" key="1">
    <source>
        <dbReference type="ARBA" id="ARBA00022741"/>
    </source>
</evidence>
<dbReference type="InterPro" id="IPR000795">
    <property type="entry name" value="T_Tr_GTP-bd_dom"/>
</dbReference>
<evidence type="ECO:0000313" key="7">
    <source>
        <dbReference type="EMBL" id="ODQ78669.1"/>
    </source>
</evidence>
<evidence type="ECO:0000256" key="4">
    <source>
        <dbReference type="ARBA" id="ARBA00023134"/>
    </source>
</evidence>
<name>A0A1E3QLT7_9ASCO</name>
<accession>A0A1E3QLT7</accession>
<comment type="function">
    <text evidence="5">Mitochondrial GTPase that mediates the disassembly of ribosomes from messenger RNA at the termination of mitochondrial protein biosynthesis. Not involved in the GTP-dependent ribosomal translocation step during translation elongation.</text>
</comment>
<dbReference type="GO" id="GO:0005525">
    <property type="term" value="F:GTP binding"/>
    <property type="evidence" value="ECO:0007669"/>
    <property type="project" value="UniProtKB-UniRule"/>
</dbReference>
<dbReference type="HAMAP" id="MF_03059">
    <property type="entry name" value="mEF_G_2"/>
    <property type="match status" value="1"/>
</dbReference>
<dbReference type="InterPro" id="IPR000640">
    <property type="entry name" value="EFG_V-like"/>
</dbReference>